<dbReference type="STRING" id="1330018.A0A167NCS7"/>
<evidence type="ECO:0000259" key="8">
    <source>
        <dbReference type="PROSITE" id="PS50053"/>
    </source>
</evidence>
<dbReference type="SUPFAM" id="SSF54236">
    <property type="entry name" value="Ubiquitin-like"/>
    <property type="match status" value="1"/>
</dbReference>
<keyword evidence="5 6" id="KW-0788">Thiol protease</keyword>
<evidence type="ECO:0000256" key="6">
    <source>
        <dbReference type="RuleBase" id="RU366025"/>
    </source>
</evidence>
<feature type="region of interest" description="Disordered" evidence="7">
    <location>
        <begin position="369"/>
        <end position="402"/>
    </location>
</feature>
<dbReference type="GO" id="GO:0004843">
    <property type="term" value="F:cysteine-type deubiquitinase activity"/>
    <property type="evidence" value="ECO:0007669"/>
    <property type="project" value="UniProtKB-UniRule"/>
</dbReference>
<dbReference type="PROSITE" id="PS50235">
    <property type="entry name" value="USP_3"/>
    <property type="match status" value="1"/>
</dbReference>
<dbReference type="OrthoDB" id="333239at2759"/>
<evidence type="ECO:0000256" key="4">
    <source>
        <dbReference type="ARBA" id="ARBA00022801"/>
    </source>
</evidence>
<evidence type="ECO:0000256" key="7">
    <source>
        <dbReference type="SAM" id="MobiDB-lite"/>
    </source>
</evidence>
<feature type="domain" description="Ubiquitin-like" evidence="8">
    <location>
        <begin position="2"/>
        <end position="72"/>
    </location>
</feature>
<keyword evidence="4 6" id="KW-0378">Hydrolase</keyword>
<dbReference type="InterPro" id="IPR038765">
    <property type="entry name" value="Papain-like_cys_pep_sf"/>
</dbReference>
<evidence type="ECO:0000313" key="11">
    <source>
        <dbReference type="Proteomes" id="UP000076738"/>
    </source>
</evidence>
<dbReference type="PANTHER" id="PTHR43982">
    <property type="entry name" value="UBIQUITIN CARBOXYL-TERMINAL HYDROLASE"/>
    <property type="match status" value="1"/>
</dbReference>
<dbReference type="Proteomes" id="UP000076738">
    <property type="component" value="Unassembled WGS sequence"/>
</dbReference>
<evidence type="ECO:0000256" key="2">
    <source>
        <dbReference type="ARBA" id="ARBA00022670"/>
    </source>
</evidence>
<gene>
    <name evidence="10" type="ORF">CALVIDRAFT_74613</name>
</gene>
<dbReference type="InterPro" id="IPR018200">
    <property type="entry name" value="USP_CS"/>
</dbReference>
<keyword evidence="3 6" id="KW-0833">Ubl conjugation pathway</keyword>
<dbReference type="InterPro" id="IPR029071">
    <property type="entry name" value="Ubiquitin-like_domsf"/>
</dbReference>
<name>A0A167NCS7_CALVF</name>
<dbReference type="GO" id="GO:0016579">
    <property type="term" value="P:protein deubiquitination"/>
    <property type="evidence" value="ECO:0007669"/>
    <property type="project" value="InterPro"/>
</dbReference>
<dbReference type="EMBL" id="KV417279">
    <property type="protein sequence ID" value="KZO97578.1"/>
    <property type="molecule type" value="Genomic_DNA"/>
</dbReference>
<dbReference type="CDD" id="cd02657">
    <property type="entry name" value="Peptidase_C19A"/>
    <property type="match status" value="1"/>
</dbReference>
<dbReference type="PROSITE" id="PS50053">
    <property type="entry name" value="UBIQUITIN_2"/>
    <property type="match status" value="1"/>
</dbReference>
<dbReference type="GO" id="GO:0070628">
    <property type="term" value="F:proteasome binding"/>
    <property type="evidence" value="ECO:0007669"/>
    <property type="project" value="TreeGrafter"/>
</dbReference>
<reference evidence="10 11" key="1">
    <citation type="journal article" date="2016" name="Mol. Biol. Evol.">
        <title>Comparative Genomics of Early-Diverging Mushroom-Forming Fungi Provides Insights into the Origins of Lignocellulose Decay Capabilities.</title>
        <authorList>
            <person name="Nagy L.G."/>
            <person name="Riley R."/>
            <person name="Tritt A."/>
            <person name="Adam C."/>
            <person name="Daum C."/>
            <person name="Floudas D."/>
            <person name="Sun H."/>
            <person name="Yadav J.S."/>
            <person name="Pangilinan J."/>
            <person name="Larsson K.H."/>
            <person name="Matsuura K."/>
            <person name="Barry K."/>
            <person name="Labutti K."/>
            <person name="Kuo R."/>
            <person name="Ohm R.A."/>
            <person name="Bhattacharya S.S."/>
            <person name="Shirouzu T."/>
            <person name="Yoshinaga Y."/>
            <person name="Martin F.M."/>
            <person name="Grigoriev I.V."/>
            <person name="Hibbett D.S."/>
        </authorList>
    </citation>
    <scope>NUCLEOTIDE SEQUENCE [LARGE SCALE GENOMIC DNA]</scope>
    <source>
        <strain evidence="10 11">TUFC12733</strain>
    </source>
</reference>
<comment type="catalytic activity">
    <reaction evidence="1 6">
        <text>Thiol-dependent hydrolysis of ester, thioester, amide, peptide and isopeptide bonds formed by the C-terminal Gly of ubiquitin (a 76-residue protein attached to proteins as an intracellular targeting signal).</text>
        <dbReference type="EC" id="3.4.19.12"/>
    </reaction>
</comment>
<dbReference type="SUPFAM" id="SSF54001">
    <property type="entry name" value="Cysteine proteinases"/>
    <property type="match status" value="1"/>
</dbReference>
<keyword evidence="2 6" id="KW-0645">Protease</keyword>
<dbReference type="InterPro" id="IPR001394">
    <property type="entry name" value="Peptidase_C19_UCH"/>
</dbReference>
<evidence type="ECO:0000259" key="9">
    <source>
        <dbReference type="PROSITE" id="PS50235"/>
    </source>
</evidence>
<dbReference type="InterPro" id="IPR028889">
    <property type="entry name" value="USP"/>
</dbReference>
<evidence type="ECO:0000256" key="1">
    <source>
        <dbReference type="ARBA" id="ARBA00000707"/>
    </source>
</evidence>
<dbReference type="InterPro" id="IPR044635">
    <property type="entry name" value="UBP14-like"/>
</dbReference>
<dbReference type="InterPro" id="IPR000626">
    <property type="entry name" value="Ubiquitin-like_dom"/>
</dbReference>
<organism evidence="10 11">
    <name type="scientific">Calocera viscosa (strain TUFC12733)</name>
    <dbReference type="NCBI Taxonomy" id="1330018"/>
    <lineage>
        <taxon>Eukaryota</taxon>
        <taxon>Fungi</taxon>
        <taxon>Dikarya</taxon>
        <taxon>Basidiomycota</taxon>
        <taxon>Agaricomycotina</taxon>
        <taxon>Dacrymycetes</taxon>
        <taxon>Dacrymycetales</taxon>
        <taxon>Dacrymycetaceae</taxon>
        <taxon>Calocera</taxon>
    </lineage>
</organism>
<accession>A0A167NCS7</accession>
<dbReference type="Pfam" id="PF00443">
    <property type="entry name" value="UCH"/>
    <property type="match status" value="1"/>
</dbReference>
<dbReference type="AlphaFoldDB" id="A0A167NCS7"/>
<evidence type="ECO:0000313" key="10">
    <source>
        <dbReference type="EMBL" id="KZO97578.1"/>
    </source>
</evidence>
<feature type="compositionally biased region" description="Basic and acidic residues" evidence="7">
    <location>
        <begin position="380"/>
        <end position="402"/>
    </location>
</feature>
<dbReference type="SMART" id="SM00213">
    <property type="entry name" value="UBQ"/>
    <property type="match status" value="1"/>
</dbReference>
<dbReference type="GO" id="GO:0043161">
    <property type="term" value="P:proteasome-mediated ubiquitin-dependent protein catabolic process"/>
    <property type="evidence" value="ECO:0007669"/>
    <property type="project" value="InterPro"/>
</dbReference>
<keyword evidence="11" id="KW-1185">Reference proteome</keyword>
<dbReference type="Gene3D" id="3.10.20.90">
    <property type="entry name" value="Phosphatidylinositol 3-kinase Catalytic Subunit, Chain A, domain 1"/>
    <property type="match status" value="1"/>
</dbReference>
<evidence type="ECO:0000256" key="3">
    <source>
        <dbReference type="ARBA" id="ARBA00022786"/>
    </source>
</evidence>
<dbReference type="EC" id="3.4.19.12" evidence="6"/>
<protein>
    <recommendedName>
        <fullName evidence="6">Ubiquitin carboxyl-terminal hydrolase</fullName>
        <ecNumber evidence="6">3.4.19.12</ecNumber>
    </recommendedName>
</protein>
<dbReference type="PROSITE" id="PS00973">
    <property type="entry name" value="USP_2"/>
    <property type="match status" value="1"/>
</dbReference>
<comment type="similarity">
    <text evidence="6">Belongs to the peptidase C19 family.</text>
</comment>
<sequence>MVSIPVTVKHGPTSHALMLDTTQPPLGFKGLISDVTGVPVDRMKVMLRGKVVKDESSWDEFKPKAGQTFMVLGSATELPKGPSKPVVFLEDMNDTQLAGALRMPVGLVNMGNTCYMNATLQLLRSVPELQIALGSYNGAPSLTSALRDLYKGMSETADAVPPLIFLTLLRQANPQFAEQSRSGGGYAQQDADECWQQIVTSLNTLPGIKPVPKGDVDMDGASSSAPTAHFLEQYMMGQMSKTMTCDAAPEEPSTHTIERIFKLDCNISINTNFMLSGILDSLDQKITKNSPSLGREAVYTEKSRVSRLPEYLTVHMVRFYWRRDISKKAKIMRKVKFPFDFDATELATPELAKRLQPIQGRIREIEKERDERRKVRRKTKDSADGSVKKEEAEKEHAVRKEEKEELEKLVDTDLQTDIGASLTGLYELVALVTHKGASADSGHYIGWVRKDAVNRPTNGSVDDLEAERDVWYKFDDDKVSTVDKDKITQLEGGGEDSTAYILLYKTKRLD</sequence>
<evidence type="ECO:0000256" key="5">
    <source>
        <dbReference type="ARBA" id="ARBA00022807"/>
    </source>
</evidence>
<dbReference type="PROSITE" id="PS00972">
    <property type="entry name" value="USP_1"/>
    <property type="match status" value="1"/>
</dbReference>
<dbReference type="Gene3D" id="3.90.70.10">
    <property type="entry name" value="Cysteine proteinases"/>
    <property type="match status" value="1"/>
</dbReference>
<feature type="domain" description="USP" evidence="9">
    <location>
        <begin position="105"/>
        <end position="507"/>
    </location>
</feature>
<proteinExistence type="inferred from homology"/>
<dbReference type="PANTHER" id="PTHR43982:SF1">
    <property type="entry name" value="UBIQUITIN CARBOXYL-TERMINAL HYDROLASE 14"/>
    <property type="match status" value="1"/>
</dbReference>
<dbReference type="GO" id="GO:0061136">
    <property type="term" value="P:regulation of proteasomal protein catabolic process"/>
    <property type="evidence" value="ECO:0007669"/>
    <property type="project" value="TreeGrafter"/>
</dbReference>